<feature type="domain" description="Carbohydrate kinase PfkB" evidence="3">
    <location>
        <begin position="30"/>
        <end position="180"/>
    </location>
</feature>
<gene>
    <name evidence="4" type="ORF">LTR84_007241</name>
</gene>
<comment type="caution">
    <text evidence="4">The sequence shown here is derived from an EMBL/GenBank/DDBJ whole genome shotgun (WGS) entry which is preliminary data.</text>
</comment>
<organism evidence="4 5">
    <name type="scientific">Exophiala bonariae</name>
    <dbReference type="NCBI Taxonomy" id="1690606"/>
    <lineage>
        <taxon>Eukaryota</taxon>
        <taxon>Fungi</taxon>
        <taxon>Dikarya</taxon>
        <taxon>Ascomycota</taxon>
        <taxon>Pezizomycotina</taxon>
        <taxon>Eurotiomycetes</taxon>
        <taxon>Chaetothyriomycetidae</taxon>
        <taxon>Chaetothyriales</taxon>
        <taxon>Herpotrichiellaceae</taxon>
        <taxon>Exophiala</taxon>
    </lineage>
</organism>
<dbReference type="InterPro" id="IPR029056">
    <property type="entry name" value="Ribokinase-like"/>
</dbReference>
<evidence type="ECO:0000256" key="1">
    <source>
        <dbReference type="ARBA" id="ARBA00022679"/>
    </source>
</evidence>
<evidence type="ECO:0000259" key="3">
    <source>
        <dbReference type="Pfam" id="PF00294"/>
    </source>
</evidence>
<sequence length="186" mass="20417">MTYDEFAQATDSLESSTSWYHFEGRTPDIVIQCIRHLRKQSADVKISVELEKRQREGLQEIACEADVVFYSKSWAIGNGYSGAEECLRHQRTLAAKAFLLCCTWGDQGAAVYESATGSHLQQPAHVLPGKSVVDTVGAGDTFIAGILYSCLVHADDWTLLQKLTFANQLAGRKVTQEGFANVAGNI</sequence>
<keyword evidence="5" id="KW-1185">Reference proteome</keyword>
<dbReference type="InterPro" id="IPR002173">
    <property type="entry name" value="Carboh/pur_kinase_PfkB_CS"/>
</dbReference>
<dbReference type="PANTHER" id="PTHR42774:SF3">
    <property type="entry name" value="KETOHEXOKINASE"/>
    <property type="match status" value="1"/>
</dbReference>
<dbReference type="AlphaFoldDB" id="A0AAV9MYX1"/>
<evidence type="ECO:0000256" key="2">
    <source>
        <dbReference type="ARBA" id="ARBA00022777"/>
    </source>
</evidence>
<dbReference type="InterPro" id="IPR052562">
    <property type="entry name" value="Ketohexokinase-related"/>
</dbReference>
<dbReference type="Gene3D" id="3.40.1190.20">
    <property type="match status" value="1"/>
</dbReference>
<dbReference type="GO" id="GO:0016301">
    <property type="term" value="F:kinase activity"/>
    <property type="evidence" value="ECO:0007669"/>
    <property type="project" value="UniProtKB-KW"/>
</dbReference>
<dbReference type="Proteomes" id="UP001358417">
    <property type="component" value="Unassembled WGS sequence"/>
</dbReference>
<dbReference type="RefSeq" id="XP_064702460.1">
    <property type="nucleotide sequence ID" value="XM_064850794.1"/>
</dbReference>
<keyword evidence="2" id="KW-0418">Kinase</keyword>
<dbReference type="PANTHER" id="PTHR42774">
    <property type="entry name" value="PHOSPHOTRANSFERASE SYSTEM TRANSPORT PROTEIN"/>
    <property type="match status" value="1"/>
</dbReference>
<accession>A0AAV9MYX1</accession>
<name>A0AAV9MYX1_9EURO</name>
<evidence type="ECO:0000313" key="5">
    <source>
        <dbReference type="Proteomes" id="UP001358417"/>
    </source>
</evidence>
<protein>
    <recommendedName>
        <fullName evidence="3">Carbohydrate kinase PfkB domain-containing protein</fullName>
    </recommendedName>
</protein>
<proteinExistence type="predicted"/>
<evidence type="ECO:0000313" key="4">
    <source>
        <dbReference type="EMBL" id="KAK5046887.1"/>
    </source>
</evidence>
<dbReference type="InterPro" id="IPR011611">
    <property type="entry name" value="PfkB_dom"/>
</dbReference>
<dbReference type="GeneID" id="89975407"/>
<dbReference type="PROSITE" id="PS00584">
    <property type="entry name" value="PFKB_KINASES_2"/>
    <property type="match status" value="1"/>
</dbReference>
<reference evidence="4 5" key="1">
    <citation type="submission" date="2023-08" db="EMBL/GenBank/DDBJ databases">
        <title>Black Yeasts Isolated from many extreme environments.</title>
        <authorList>
            <person name="Coleine C."/>
            <person name="Stajich J.E."/>
            <person name="Selbmann L."/>
        </authorList>
    </citation>
    <scope>NUCLEOTIDE SEQUENCE [LARGE SCALE GENOMIC DNA]</scope>
    <source>
        <strain evidence="4 5">CCFEE 5792</strain>
    </source>
</reference>
<dbReference type="Pfam" id="PF00294">
    <property type="entry name" value="PfkB"/>
    <property type="match status" value="1"/>
</dbReference>
<keyword evidence="1" id="KW-0808">Transferase</keyword>
<dbReference type="EMBL" id="JAVRRD010000028">
    <property type="protein sequence ID" value="KAK5046887.1"/>
    <property type="molecule type" value="Genomic_DNA"/>
</dbReference>
<dbReference type="SUPFAM" id="SSF53613">
    <property type="entry name" value="Ribokinase-like"/>
    <property type="match status" value="1"/>
</dbReference>